<dbReference type="EC" id="2.7.7.65" evidence="1"/>
<evidence type="ECO:0000259" key="4">
    <source>
        <dbReference type="PROSITE" id="PS50887"/>
    </source>
</evidence>
<protein>
    <recommendedName>
        <fullName evidence="1">diguanylate cyclase</fullName>
        <ecNumber evidence="1">2.7.7.65</ecNumber>
    </recommendedName>
</protein>
<organism evidence="5 6">
    <name type="scientific">Rheinheimera muenzenbergensis</name>
    <dbReference type="NCBI Taxonomy" id="1193628"/>
    <lineage>
        <taxon>Bacteria</taxon>
        <taxon>Pseudomonadati</taxon>
        <taxon>Pseudomonadota</taxon>
        <taxon>Gammaproteobacteria</taxon>
        <taxon>Chromatiales</taxon>
        <taxon>Chromatiaceae</taxon>
        <taxon>Rheinheimera</taxon>
    </lineage>
</organism>
<keyword evidence="2" id="KW-1133">Transmembrane helix</keyword>
<dbReference type="CDD" id="cd01949">
    <property type="entry name" value="GGDEF"/>
    <property type="match status" value="1"/>
</dbReference>
<dbReference type="NCBIfam" id="TIGR00254">
    <property type="entry name" value="GGDEF"/>
    <property type="match status" value="1"/>
</dbReference>
<name>A0ABU8C369_9GAMM</name>
<dbReference type="Pfam" id="PF00990">
    <property type="entry name" value="GGDEF"/>
    <property type="match status" value="1"/>
</dbReference>
<dbReference type="PROSITE" id="PS50887">
    <property type="entry name" value="GGDEF"/>
    <property type="match status" value="1"/>
</dbReference>
<dbReference type="PANTHER" id="PTHR45138:SF24">
    <property type="entry name" value="DIGUANYLATE CYCLASE DGCC-RELATED"/>
    <property type="match status" value="1"/>
</dbReference>
<accession>A0ABU8C369</accession>
<dbReference type="SUPFAM" id="SSF55073">
    <property type="entry name" value="Nucleotide cyclase"/>
    <property type="match status" value="1"/>
</dbReference>
<dbReference type="InterPro" id="IPR011990">
    <property type="entry name" value="TPR-like_helical_dom_sf"/>
</dbReference>
<dbReference type="RefSeq" id="WP_335734396.1">
    <property type="nucleotide sequence ID" value="NZ_JALAAR010000001.1"/>
</dbReference>
<keyword evidence="3" id="KW-0732">Signal</keyword>
<keyword evidence="2" id="KW-0472">Membrane</keyword>
<evidence type="ECO:0000256" key="3">
    <source>
        <dbReference type="SAM" id="SignalP"/>
    </source>
</evidence>
<dbReference type="Proteomes" id="UP001375382">
    <property type="component" value="Unassembled WGS sequence"/>
</dbReference>
<evidence type="ECO:0000313" key="6">
    <source>
        <dbReference type="Proteomes" id="UP001375382"/>
    </source>
</evidence>
<gene>
    <name evidence="5" type="ORF">MN202_01940</name>
</gene>
<feature type="domain" description="GGDEF" evidence="4">
    <location>
        <begin position="479"/>
        <end position="611"/>
    </location>
</feature>
<dbReference type="SMART" id="SM00267">
    <property type="entry name" value="GGDEF"/>
    <property type="match status" value="1"/>
</dbReference>
<dbReference type="InterPro" id="IPR050469">
    <property type="entry name" value="Diguanylate_Cyclase"/>
</dbReference>
<feature type="chain" id="PRO_5047181457" description="diguanylate cyclase" evidence="3">
    <location>
        <begin position="24"/>
        <end position="618"/>
    </location>
</feature>
<dbReference type="InterPro" id="IPR043128">
    <property type="entry name" value="Rev_trsase/Diguanyl_cyclase"/>
</dbReference>
<evidence type="ECO:0000256" key="2">
    <source>
        <dbReference type="SAM" id="Phobius"/>
    </source>
</evidence>
<feature type="signal peptide" evidence="3">
    <location>
        <begin position="1"/>
        <end position="23"/>
    </location>
</feature>
<proteinExistence type="predicted"/>
<keyword evidence="6" id="KW-1185">Reference proteome</keyword>
<evidence type="ECO:0000313" key="5">
    <source>
        <dbReference type="EMBL" id="MEH8015982.1"/>
    </source>
</evidence>
<dbReference type="PANTHER" id="PTHR45138">
    <property type="entry name" value="REGULATORY COMPONENTS OF SENSORY TRANSDUCTION SYSTEM"/>
    <property type="match status" value="1"/>
</dbReference>
<reference evidence="5 6" key="1">
    <citation type="journal article" date="2023" name="Ecotoxicol. Environ. Saf.">
        <title>Mercury remediation potential of mercury-resistant strain Rheinheimera metallidurans sp. nov. isolated from a municipal waste dumping site.</title>
        <authorList>
            <person name="Yadav V."/>
            <person name="Manjhi A."/>
            <person name="Vadakedath N."/>
        </authorList>
    </citation>
    <scope>NUCLEOTIDE SEQUENCE [LARGE SCALE GENOMIC DNA]</scope>
    <source>
        <strain evidence="5 6">E-49</strain>
    </source>
</reference>
<dbReference type="Gene3D" id="1.25.40.10">
    <property type="entry name" value="Tetratricopeptide repeat domain"/>
    <property type="match status" value="1"/>
</dbReference>
<sequence>MILCSKMLVLAVCLVSVGMPVSASCLGSGDTEIEALAKNIGRQPHQALQAIELALDPDLSLTVERRAWLEAARAQAKRMLGLEKPELPQAIKDAQSLPADHPALLQLQIARLYGADLTESTRQEMDSVKHQIAKLPDNQPSTLCLAVRLASVMADHVELNGEAFQLATRAYRNADTELLAWQRAEAASVLGQIVVRTDSSYGRMLSEEALHYFESQEMHDMAANELYMMAISWLGERDMKSMQNSVQQFLRSIEAGRLAKNSFAVAYAEAGLCDVFQQLGQVQDALTNCVSSLQQFKDVRHITVYSTVVNHAATLLADNRPGDAMEQLSTLLRDWPDWDVGYWGYRFHDTRGRINETLGNTKEAMNDFKTALRELVSHEINRRARSNRLFQSRFRVEQLEQDLELKTQQTEERERRNRILFIAGLIVLALLCVIVVILVRHRRLYRSMAFTDPLTGLANRRYTVARAQEAFEHARARKQHLCIALIDLDRFKSCNDQYGHDAGDEALQQFARVAESVLRPGDLLGRWGGEEFLLVLQGIDQDSAARVLERLRSAAAEVRLTLAPDYPLQFSAGVVELRGENTSVEELVMLADKALYRAKAEGRNRYCFAEALTSVEPF</sequence>
<feature type="transmembrane region" description="Helical" evidence="2">
    <location>
        <begin position="419"/>
        <end position="439"/>
    </location>
</feature>
<dbReference type="Gene3D" id="3.30.70.270">
    <property type="match status" value="1"/>
</dbReference>
<dbReference type="EMBL" id="JALAAR010000001">
    <property type="protein sequence ID" value="MEH8015982.1"/>
    <property type="molecule type" value="Genomic_DNA"/>
</dbReference>
<dbReference type="InterPro" id="IPR029787">
    <property type="entry name" value="Nucleotide_cyclase"/>
</dbReference>
<comment type="caution">
    <text evidence="5">The sequence shown here is derived from an EMBL/GenBank/DDBJ whole genome shotgun (WGS) entry which is preliminary data.</text>
</comment>
<keyword evidence="2" id="KW-0812">Transmembrane</keyword>
<dbReference type="PROSITE" id="PS51257">
    <property type="entry name" value="PROKAR_LIPOPROTEIN"/>
    <property type="match status" value="1"/>
</dbReference>
<evidence type="ECO:0000256" key="1">
    <source>
        <dbReference type="ARBA" id="ARBA00012528"/>
    </source>
</evidence>
<dbReference type="InterPro" id="IPR000160">
    <property type="entry name" value="GGDEF_dom"/>
</dbReference>
<dbReference type="SUPFAM" id="SSF48452">
    <property type="entry name" value="TPR-like"/>
    <property type="match status" value="1"/>
</dbReference>